<evidence type="ECO:0000256" key="4">
    <source>
        <dbReference type="ARBA" id="ARBA00012030"/>
    </source>
</evidence>
<dbReference type="InterPro" id="IPR005122">
    <property type="entry name" value="Uracil-DNA_glycosylase-like"/>
</dbReference>
<dbReference type="PANTHER" id="PTHR11264">
    <property type="entry name" value="URACIL-DNA GLYCOSYLASE"/>
    <property type="match status" value="1"/>
</dbReference>
<evidence type="ECO:0000256" key="8">
    <source>
        <dbReference type="ARBA" id="ARBA00023204"/>
    </source>
</evidence>
<keyword evidence="8 9" id="KW-0234">DNA repair</keyword>
<dbReference type="EMBL" id="CP047166">
    <property type="protein sequence ID" value="QRF66336.1"/>
    <property type="molecule type" value="Genomic_DNA"/>
</dbReference>
<dbReference type="NCBIfam" id="NF003592">
    <property type="entry name" value="PRK05254.1-5"/>
    <property type="match status" value="1"/>
</dbReference>
<keyword evidence="7 9" id="KW-0378">Hydrolase</keyword>
<keyword evidence="13" id="KW-0326">Glycosidase</keyword>
<evidence type="ECO:0000256" key="10">
    <source>
        <dbReference type="PROSITE-ProRule" id="PRU10072"/>
    </source>
</evidence>
<keyword evidence="6 9" id="KW-0227">DNA damage</keyword>
<dbReference type="NCBIfam" id="TIGR00628">
    <property type="entry name" value="ung"/>
    <property type="match status" value="1"/>
</dbReference>
<feature type="domain" description="Uracil-DNA glycosylase-like" evidence="12">
    <location>
        <begin position="46"/>
        <end position="204"/>
    </location>
</feature>
<dbReference type="CDD" id="cd10027">
    <property type="entry name" value="UDG-F1-like"/>
    <property type="match status" value="1"/>
</dbReference>
<dbReference type="RefSeq" id="WP_023848215.1">
    <property type="nucleotide sequence ID" value="NZ_CP047166.1"/>
</dbReference>
<dbReference type="NCBIfam" id="NF003588">
    <property type="entry name" value="PRK05254.1-1"/>
    <property type="match status" value="1"/>
</dbReference>
<evidence type="ECO:0000256" key="7">
    <source>
        <dbReference type="ARBA" id="ARBA00022801"/>
    </source>
</evidence>
<dbReference type="SMART" id="SM00986">
    <property type="entry name" value="UDG"/>
    <property type="match status" value="1"/>
</dbReference>
<accession>A0ABX7F738</accession>
<comment type="subcellular location">
    <subcellularLocation>
        <location evidence="9">Cytoplasm</location>
    </subcellularLocation>
</comment>
<reference evidence="13 14" key="1">
    <citation type="submission" date="2019-12" db="EMBL/GenBank/DDBJ databases">
        <title>Complete Genome Sequence of a Quorum-Sensing Bacterium,Rhodobacteraceae bacterium C31, Isolated from a marine microalgae symbiotic bacteria.</title>
        <authorList>
            <person name="Zhang Y."/>
        </authorList>
    </citation>
    <scope>NUCLEOTIDE SEQUENCE [LARGE SCALE GENOMIC DNA]</scope>
    <source>
        <strain evidence="13 14">C31</strain>
    </source>
</reference>
<dbReference type="GO" id="GO:0004844">
    <property type="term" value="F:uracil DNA N-glycosylase activity"/>
    <property type="evidence" value="ECO:0007669"/>
    <property type="project" value="UniProtKB-EC"/>
</dbReference>
<protein>
    <recommendedName>
        <fullName evidence="5 9">Uracil-DNA glycosylase</fullName>
        <shortName evidence="9">UDG</shortName>
        <ecNumber evidence="4 9">3.2.2.27</ecNumber>
    </recommendedName>
</protein>
<evidence type="ECO:0000259" key="12">
    <source>
        <dbReference type="SMART" id="SM00986"/>
    </source>
</evidence>
<evidence type="ECO:0000313" key="14">
    <source>
        <dbReference type="Proteomes" id="UP000596387"/>
    </source>
</evidence>
<dbReference type="InterPro" id="IPR002043">
    <property type="entry name" value="UDG_fam1"/>
</dbReference>
<keyword evidence="9" id="KW-0963">Cytoplasm</keyword>
<dbReference type="Gene3D" id="3.40.470.10">
    <property type="entry name" value="Uracil-DNA glycosylase-like domain"/>
    <property type="match status" value="1"/>
</dbReference>
<name>A0ABX7F738_9RHOB</name>
<dbReference type="SUPFAM" id="SSF52141">
    <property type="entry name" value="Uracil-DNA glycosylase-like"/>
    <property type="match status" value="1"/>
</dbReference>
<dbReference type="EC" id="3.2.2.27" evidence="4 9"/>
<sequence>MTTLPPPPAAWAHLPFFARAYPTIAERLKDAPDVLPPAHHVFAALEACPPDATRVVILGQDPYPTPGHAHGLAFSVEPDVRPLPRSLTNIFKEMSDDLGACPPDGDLRFWASQGVLLLNTALTVPAGQAGGHARLGWTTLTQEVLEALNDAPRAYILWGRHAQGFAPRLTHPGALILQSAHPSPLSARRGFFGSRPFSRVNEWLIARGETPIDWTRG</sequence>
<keyword evidence="14" id="KW-1185">Reference proteome</keyword>
<evidence type="ECO:0000256" key="9">
    <source>
        <dbReference type="HAMAP-Rule" id="MF_00148"/>
    </source>
</evidence>
<evidence type="ECO:0000256" key="1">
    <source>
        <dbReference type="ARBA" id="ARBA00001400"/>
    </source>
</evidence>
<evidence type="ECO:0000256" key="3">
    <source>
        <dbReference type="ARBA" id="ARBA00008184"/>
    </source>
</evidence>
<dbReference type="HAMAP" id="MF_00148">
    <property type="entry name" value="UDG"/>
    <property type="match status" value="1"/>
</dbReference>
<feature type="active site" description="Proton acceptor" evidence="9 10">
    <location>
        <position position="61"/>
    </location>
</feature>
<comment type="similarity">
    <text evidence="3 9 11">Belongs to the uracil-DNA glycosylase (UDG) superfamily. UNG family.</text>
</comment>
<organism evidence="13 14">
    <name type="scientific">Ponticoccus alexandrii</name>
    <dbReference type="NCBI Taxonomy" id="1943633"/>
    <lineage>
        <taxon>Bacteria</taxon>
        <taxon>Pseudomonadati</taxon>
        <taxon>Pseudomonadota</taxon>
        <taxon>Alphaproteobacteria</taxon>
        <taxon>Rhodobacterales</taxon>
        <taxon>Roseobacteraceae</taxon>
        <taxon>Ponticoccus</taxon>
    </lineage>
</organism>
<dbReference type="SMART" id="SM00987">
    <property type="entry name" value="UreE_C"/>
    <property type="match status" value="1"/>
</dbReference>
<dbReference type="Proteomes" id="UP000596387">
    <property type="component" value="Chromosome"/>
</dbReference>
<dbReference type="PANTHER" id="PTHR11264:SF0">
    <property type="entry name" value="URACIL-DNA GLYCOSYLASE"/>
    <property type="match status" value="1"/>
</dbReference>
<evidence type="ECO:0000256" key="11">
    <source>
        <dbReference type="RuleBase" id="RU003780"/>
    </source>
</evidence>
<evidence type="ECO:0000256" key="2">
    <source>
        <dbReference type="ARBA" id="ARBA00002631"/>
    </source>
</evidence>
<proteinExistence type="inferred from homology"/>
<dbReference type="InterPro" id="IPR036895">
    <property type="entry name" value="Uracil-DNA_glycosylase-like_sf"/>
</dbReference>
<comment type="function">
    <text evidence="2 9 11">Excises uracil residues from the DNA which can arise as a result of misincorporation of dUMP residues by DNA polymerase or due to deamination of cytosine.</text>
</comment>
<dbReference type="PROSITE" id="PS00130">
    <property type="entry name" value="U_DNA_GLYCOSYLASE"/>
    <property type="match status" value="1"/>
</dbReference>
<dbReference type="InterPro" id="IPR018085">
    <property type="entry name" value="Ura-DNA_Glyclase_AS"/>
</dbReference>
<dbReference type="Pfam" id="PF03167">
    <property type="entry name" value="UDG"/>
    <property type="match status" value="1"/>
</dbReference>
<gene>
    <name evidence="9" type="primary">ung</name>
    <name evidence="13" type="ORF">GQA70_08445</name>
</gene>
<evidence type="ECO:0000313" key="13">
    <source>
        <dbReference type="EMBL" id="QRF66336.1"/>
    </source>
</evidence>
<evidence type="ECO:0000256" key="5">
    <source>
        <dbReference type="ARBA" id="ARBA00018429"/>
    </source>
</evidence>
<comment type="catalytic activity">
    <reaction evidence="1 9 11">
        <text>Hydrolyzes single-stranded DNA or mismatched double-stranded DNA and polynucleotides, releasing free uracil.</text>
        <dbReference type="EC" id="3.2.2.27"/>
    </reaction>
</comment>
<evidence type="ECO:0000256" key="6">
    <source>
        <dbReference type="ARBA" id="ARBA00022763"/>
    </source>
</evidence>